<dbReference type="EMBL" id="CAJNJQ010003434">
    <property type="protein sequence ID" value="CAE7198611.1"/>
    <property type="molecule type" value="Genomic_DNA"/>
</dbReference>
<dbReference type="PANTHER" id="PTHR43201:SF3">
    <property type="entry name" value="ENZYME, PUTATIVE (JCVI)-RELATED"/>
    <property type="match status" value="1"/>
</dbReference>
<proteinExistence type="predicted"/>
<protein>
    <recommendedName>
        <fullName evidence="1">AMP-dependent synthetase/ligase domain-containing protein</fullName>
    </recommendedName>
</protein>
<dbReference type="Pfam" id="PF00501">
    <property type="entry name" value="AMP-binding"/>
    <property type="match status" value="1"/>
</dbReference>
<dbReference type="InterPro" id="IPR020845">
    <property type="entry name" value="AMP-binding_CS"/>
</dbReference>
<evidence type="ECO:0000259" key="1">
    <source>
        <dbReference type="Pfam" id="PF00501"/>
    </source>
</evidence>
<feature type="non-terminal residue" evidence="2">
    <location>
        <position position="1"/>
    </location>
</feature>
<evidence type="ECO:0000313" key="2">
    <source>
        <dbReference type="EMBL" id="CAE7198611.1"/>
    </source>
</evidence>
<organism evidence="2 3">
    <name type="scientific">Rhizoctonia solani</name>
    <dbReference type="NCBI Taxonomy" id="456999"/>
    <lineage>
        <taxon>Eukaryota</taxon>
        <taxon>Fungi</taxon>
        <taxon>Dikarya</taxon>
        <taxon>Basidiomycota</taxon>
        <taxon>Agaricomycotina</taxon>
        <taxon>Agaricomycetes</taxon>
        <taxon>Cantharellales</taxon>
        <taxon>Ceratobasidiaceae</taxon>
        <taxon>Rhizoctonia</taxon>
    </lineage>
</organism>
<dbReference type="PROSITE" id="PS00455">
    <property type="entry name" value="AMP_BINDING"/>
    <property type="match status" value="1"/>
</dbReference>
<reference evidence="2" key="1">
    <citation type="submission" date="2021-01" db="EMBL/GenBank/DDBJ databases">
        <authorList>
            <person name="Kaushik A."/>
        </authorList>
    </citation>
    <scope>NUCLEOTIDE SEQUENCE</scope>
    <source>
        <strain evidence="2">AG5</strain>
    </source>
</reference>
<gene>
    <name evidence="2" type="ORF">RDB_LOCUS136195</name>
</gene>
<dbReference type="InterPro" id="IPR000873">
    <property type="entry name" value="AMP-dep_synth/lig_dom"/>
</dbReference>
<comment type="caution">
    <text evidence="2">The sequence shown here is derived from an EMBL/GenBank/DDBJ whole genome shotgun (WGS) entry which is preliminary data.</text>
</comment>
<accession>A0A8H3E3G0</accession>
<evidence type="ECO:0000313" key="3">
    <source>
        <dbReference type="Proteomes" id="UP000663827"/>
    </source>
</evidence>
<dbReference type="GO" id="GO:0031956">
    <property type="term" value="F:medium-chain fatty acid-CoA ligase activity"/>
    <property type="evidence" value="ECO:0007669"/>
    <property type="project" value="TreeGrafter"/>
</dbReference>
<dbReference type="InterPro" id="IPR042099">
    <property type="entry name" value="ANL_N_sf"/>
</dbReference>
<dbReference type="GO" id="GO:0006631">
    <property type="term" value="P:fatty acid metabolic process"/>
    <property type="evidence" value="ECO:0007669"/>
    <property type="project" value="TreeGrafter"/>
</dbReference>
<feature type="domain" description="AMP-dependent synthetase/ligase" evidence="1">
    <location>
        <begin position="45"/>
        <end position="293"/>
    </location>
</feature>
<dbReference type="AlphaFoldDB" id="A0A8H3E3G0"/>
<sequence length="293" mass="31799">MTISPLGFVPPPTDGSVPPALAIDFHLKHNPKHLFSILHNPNGSSQTDVTYERLAHAVYRAADILNPKGKLPQGTNIGFLVSAHTIQYIVLILGAMRAGLVPFPISPRTHVPGIAHLLATTGTSLLVTGGSQSISDITHQLSHDLARIDFSVQFFPLPSLESMLPELYDIEAWLDHKALKRLEPITNDTTISILHSSGSTGMPRPVKYHLEGVLKNFINQPFGWMYARGGSPFGTMSLPTFHAMGMFIQVFMPLYAGYTQVLFAPGPTPVVPTPNLALEAAVSTQCAFMMCVP</sequence>
<dbReference type="SUPFAM" id="SSF56801">
    <property type="entry name" value="Acetyl-CoA synthetase-like"/>
    <property type="match status" value="1"/>
</dbReference>
<dbReference type="PANTHER" id="PTHR43201">
    <property type="entry name" value="ACYL-COA SYNTHETASE"/>
    <property type="match status" value="1"/>
</dbReference>
<dbReference type="Proteomes" id="UP000663827">
    <property type="component" value="Unassembled WGS sequence"/>
</dbReference>
<dbReference type="Gene3D" id="3.40.50.12780">
    <property type="entry name" value="N-terminal domain of ligase-like"/>
    <property type="match status" value="1"/>
</dbReference>
<name>A0A8H3E3G0_9AGAM</name>